<organism evidence="1 2">
    <name type="scientific">Roseateles hydrophilus</name>
    <dbReference type="NCBI Taxonomy" id="2975054"/>
    <lineage>
        <taxon>Bacteria</taxon>
        <taxon>Pseudomonadati</taxon>
        <taxon>Pseudomonadota</taxon>
        <taxon>Betaproteobacteria</taxon>
        <taxon>Burkholderiales</taxon>
        <taxon>Sphaerotilaceae</taxon>
        <taxon>Roseateles</taxon>
    </lineage>
</organism>
<name>A0ACC6C6J2_9BURK</name>
<keyword evidence="2" id="KW-1185">Reference proteome</keyword>
<dbReference type="EMBL" id="JAPPUY010000001">
    <property type="protein sequence ID" value="MCY4744012.1"/>
    <property type="molecule type" value="Genomic_DNA"/>
</dbReference>
<gene>
    <name evidence="1" type="ORF">NYO99_03405</name>
</gene>
<evidence type="ECO:0000313" key="1">
    <source>
        <dbReference type="EMBL" id="MCY4744012.1"/>
    </source>
</evidence>
<comment type="caution">
    <text evidence="1">The sequence shown here is derived from an EMBL/GenBank/DDBJ whole genome shotgun (WGS) entry which is preliminary data.</text>
</comment>
<evidence type="ECO:0000313" key="2">
    <source>
        <dbReference type="Proteomes" id="UP001076464"/>
    </source>
</evidence>
<sequence length="185" mass="19385">MTSSRAVSSRAHALRLTVSGLLTLLPGMPALADRTLISAEELAAGTARAEATRVAEQSACTALTGTTRDVCHERARGKAWVAKAELQVARTGSRASQEQLAVARVDSAYALANMQCKGQASETQLVCAKQAHTDRMEALAAWKHHRRMTEARPGAHGGACAVQDGVVRDGCRAAAPAEAAMPASR</sequence>
<reference evidence="1" key="1">
    <citation type="submission" date="2022-08" db="EMBL/GenBank/DDBJ databases">
        <title>Genome sequencing of Pelomonas sp. UHG3.</title>
        <authorList>
            <person name="So Y."/>
        </authorList>
    </citation>
    <scope>NUCLEOTIDE SEQUENCE</scope>
    <source>
        <strain evidence="1">UHG3</strain>
    </source>
</reference>
<proteinExistence type="predicted"/>
<accession>A0ACC6C6J2</accession>
<dbReference type="Proteomes" id="UP001076464">
    <property type="component" value="Unassembled WGS sequence"/>
</dbReference>
<protein>
    <submittedName>
        <fullName evidence="1">Uncharacterized protein</fullName>
    </submittedName>
</protein>